<dbReference type="RefSeq" id="WP_205186609.1">
    <property type="nucleotide sequence ID" value="NZ_JAFBFC010000003.1"/>
</dbReference>
<proteinExistence type="predicted"/>
<protein>
    <submittedName>
        <fullName evidence="1">Uncharacterized protein</fullName>
    </submittedName>
</protein>
<organism evidence="1 2">
    <name type="scientific">Priestia iocasae</name>
    <dbReference type="NCBI Taxonomy" id="2291674"/>
    <lineage>
        <taxon>Bacteria</taxon>
        <taxon>Bacillati</taxon>
        <taxon>Bacillota</taxon>
        <taxon>Bacilli</taxon>
        <taxon>Bacillales</taxon>
        <taxon>Bacillaceae</taxon>
        <taxon>Priestia</taxon>
    </lineage>
</organism>
<keyword evidence="2" id="KW-1185">Reference proteome</keyword>
<sequence length="45" mass="4869">MKKAILKLSMVVTVAAAVFTFGGTTTVTVQAEEPTFKAYILPEQH</sequence>
<evidence type="ECO:0000313" key="2">
    <source>
        <dbReference type="Proteomes" id="UP000809829"/>
    </source>
</evidence>
<name>A0ABS2QUE9_9BACI</name>
<gene>
    <name evidence="1" type="ORF">JOC83_001952</name>
</gene>
<accession>A0ABS2QUE9</accession>
<comment type="caution">
    <text evidence="1">The sequence shown here is derived from an EMBL/GenBank/DDBJ whole genome shotgun (WGS) entry which is preliminary data.</text>
</comment>
<dbReference type="EMBL" id="JAFBFC010000003">
    <property type="protein sequence ID" value="MBM7703105.1"/>
    <property type="molecule type" value="Genomic_DNA"/>
</dbReference>
<reference evidence="1 2" key="1">
    <citation type="submission" date="2021-01" db="EMBL/GenBank/DDBJ databases">
        <title>Genomic Encyclopedia of Type Strains, Phase IV (KMG-IV): sequencing the most valuable type-strain genomes for metagenomic binning, comparative biology and taxonomic classification.</title>
        <authorList>
            <person name="Goeker M."/>
        </authorList>
    </citation>
    <scope>NUCLEOTIDE SEQUENCE [LARGE SCALE GENOMIC DNA]</scope>
    <source>
        <strain evidence="1 2">DSM 104297</strain>
    </source>
</reference>
<evidence type="ECO:0000313" key="1">
    <source>
        <dbReference type="EMBL" id="MBM7703105.1"/>
    </source>
</evidence>
<dbReference type="Proteomes" id="UP000809829">
    <property type="component" value="Unassembled WGS sequence"/>
</dbReference>